<dbReference type="InterPro" id="IPR000397">
    <property type="entry name" value="Heat_shock_Hsp33"/>
</dbReference>
<dbReference type="Proteomes" id="UP000035068">
    <property type="component" value="Unassembled WGS sequence"/>
</dbReference>
<evidence type="ECO:0000256" key="6">
    <source>
        <dbReference type="HAMAP-Rule" id="MF_00117"/>
    </source>
</evidence>
<gene>
    <name evidence="6" type="primary">hslO</name>
    <name evidence="7" type="ORF">GFER_03940</name>
</gene>
<dbReference type="EMBL" id="JWJD01000001">
    <property type="protein sequence ID" value="KIH77799.1"/>
    <property type="molecule type" value="Genomic_DNA"/>
</dbReference>
<keyword evidence="3 6" id="KW-1015">Disulfide bond</keyword>
<dbReference type="CDD" id="cd00498">
    <property type="entry name" value="Hsp33"/>
    <property type="match status" value="1"/>
</dbReference>
<keyword evidence="2 6" id="KW-0862">Zinc</keyword>
<dbReference type="GO" id="GO:0051082">
    <property type="term" value="F:unfolded protein binding"/>
    <property type="evidence" value="ECO:0007669"/>
    <property type="project" value="UniProtKB-UniRule"/>
</dbReference>
<comment type="PTM">
    <text evidence="6">Under oxidizing conditions two disulfide bonds are formed involving the reactive cysteines. Under reducing conditions zinc is bound to the reactive cysteines and the protein is inactive.</text>
</comment>
<evidence type="ECO:0000256" key="1">
    <source>
        <dbReference type="ARBA" id="ARBA00022490"/>
    </source>
</evidence>
<dbReference type="PANTHER" id="PTHR30111:SF1">
    <property type="entry name" value="33 KDA CHAPERONIN"/>
    <property type="match status" value="1"/>
</dbReference>
<keyword evidence="7" id="KW-0346">Stress response</keyword>
<proteinExistence type="inferred from homology"/>
<reference evidence="7 8" key="1">
    <citation type="submission" date="2014-12" db="EMBL/GenBank/DDBJ databases">
        <title>Genomes of Geoalkalibacter ferrihydriticus and Geoalkalibacter subterraneus, two haloalkaliphilic metal-reducing members of the Geobacteraceae.</title>
        <authorList>
            <person name="Badalamenti J.P."/>
            <person name="Torres C.I."/>
            <person name="Krajmalnik-Brown R."/>
            <person name="Bond D.R."/>
        </authorList>
    </citation>
    <scope>NUCLEOTIDE SEQUENCE [LARGE SCALE GENOMIC DNA]</scope>
    <source>
        <strain evidence="7 8">DSM 17813</strain>
    </source>
</reference>
<accession>A0A0C2DWH4</accession>
<dbReference type="Gene3D" id="3.90.1280.10">
    <property type="entry name" value="HSP33 redox switch-like"/>
    <property type="match status" value="1"/>
</dbReference>
<dbReference type="RefSeq" id="WP_040096244.1">
    <property type="nucleotide sequence ID" value="NZ_JWJD01000001.1"/>
</dbReference>
<evidence type="ECO:0000256" key="4">
    <source>
        <dbReference type="ARBA" id="ARBA00023186"/>
    </source>
</evidence>
<keyword evidence="8" id="KW-1185">Reference proteome</keyword>
<keyword evidence="1 6" id="KW-0963">Cytoplasm</keyword>
<comment type="function">
    <text evidence="6">Redox regulated molecular chaperone. Protects both thermally unfolding and oxidatively damaged proteins from irreversible aggregation. Plays an important role in the bacterial defense system toward oxidative stress.</text>
</comment>
<comment type="caution">
    <text evidence="7">The sequence shown here is derived from an EMBL/GenBank/DDBJ whole genome shotgun (WGS) entry which is preliminary data.</text>
</comment>
<evidence type="ECO:0000256" key="5">
    <source>
        <dbReference type="ARBA" id="ARBA00023284"/>
    </source>
</evidence>
<feature type="disulfide bond" description="Redox-active" evidence="6">
    <location>
        <begin position="269"/>
        <end position="272"/>
    </location>
</feature>
<keyword evidence="4 6" id="KW-0143">Chaperone</keyword>
<sequence>MKDQLIRVLTRDGSLRGLAAVTTSLAEESRRRQNADPTAALALGRLVTGAALMGGLLKGDQRLNLTIEGNGPLMRMSAETDAQGRVRATVKNPHPNLPLKDGRLDVVGAVGKAGFLHVTKDLGLREPYRGTVHLVSSEIGEDLAYYLTTSEQVPSAVSLGAYVETDGSVGAAGGFIIQAMPGGDESRIALLEERLRNMPAVTSLLREGLDANAILERLLIDIPFDVKQTSDLIFRCTCNRRQVGRMLAGLDTQEVDELVEEKEPIQVTCEFCKEVYTFTPDEIRAIRP</sequence>
<dbReference type="GO" id="GO:0042026">
    <property type="term" value="P:protein refolding"/>
    <property type="evidence" value="ECO:0007669"/>
    <property type="project" value="TreeGrafter"/>
</dbReference>
<dbReference type="PANTHER" id="PTHR30111">
    <property type="entry name" value="33 KDA CHAPERONIN"/>
    <property type="match status" value="1"/>
</dbReference>
<evidence type="ECO:0000256" key="2">
    <source>
        <dbReference type="ARBA" id="ARBA00022833"/>
    </source>
</evidence>
<dbReference type="InterPro" id="IPR016154">
    <property type="entry name" value="Heat_shock_Hsp33_C"/>
</dbReference>
<dbReference type="GO" id="GO:0044183">
    <property type="term" value="F:protein folding chaperone"/>
    <property type="evidence" value="ECO:0007669"/>
    <property type="project" value="TreeGrafter"/>
</dbReference>
<organism evidence="7 8">
    <name type="scientific">Geoalkalibacter ferrihydriticus DSM 17813</name>
    <dbReference type="NCBI Taxonomy" id="1121915"/>
    <lineage>
        <taxon>Bacteria</taxon>
        <taxon>Pseudomonadati</taxon>
        <taxon>Thermodesulfobacteriota</taxon>
        <taxon>Desulfuromonadia</taxon>
        <taxon>Desulfuromonadales</taxon>
        <taxon>Geoalkalibacteraceae</taxon>
        <taxon>Geoalkalibacter</taxon>
    </lineage>
</organism>
<dbReference type="Pfam" id="PF01430">
    <property type="entry name" value="HSP33"/>
    <property type="match status" value="1"/>
</dbReference>
<evidence type="ECO:0000256" key="3">
    <source>
        <dbReference type="ARBA" id="ARBA00023157"/>
    </source>
</evidence>
<dbReference type="AlphaFoldDB" id="A0A0C2DWH4"/>
<protein>
    <recommendedName>
        <fullName evidence="6">33 kDa chaperonin</fullName>
    </recommendedName>
    <alternativeName>
        <fullName evidence="6">Heat shock protein 33 homolog</fullName>
        <shortName evidence="6">HSP33</shortName>
    </alternativeName>
</protein>
<evidence type="ECO:0000313" key="7">
    <source>
        <dbReference type="EMBL" id="KIH77799.1"/>
    </source>
</evidence>
<dbReference type="PIRSF" id="PIRSF005261">
    <property type="entry name" value="Heat_shock_Hsp33"/>
    <property type="match status" value="1"/>
</dbReference>
<dbReference type="Gene3D" id="3.55.30.10">
    <property type="entry name" value="Hsp33 domain"/>
    <property type="match status" value="1"/>
</dbReference>
<evidence type="ECO:0000313" key="8">
    <source>
        <dbReference type="Proteomes" id="UP000035068"/>
    </source>
</evidence>
<dbReference type="HAMAP" id="MF_00117">
    <property type="entry name" value="HslO"/>
    <property type="match status" value="1"/>
</dbReference>
<feature type="disulfide bond" description="Redox-active" evidence="6">
    <location>
        <begin position="236"/>
        <end position="238"/>
    </location>
</feature>
<comment type="similarity">
    <text evidence="6">Belongs to the HSP33 family.</text>
</comment>
<comment type="subcellular location">
    <subcellularLocation>
        <location evidence="6">Cytoplasm</location>
    </subcellularLocation>
</comment>
<dbReference type="SUPFAM" id="SSF64397">
    <property type="entry name" value="Hsp33 domain"/>
    <property type="match status" value="1"/>
</dbReference>
<dbReference type="InterPro" id="IPR016153">
    <property type="entry name" value="Heat_shock_Hsp33_N"/>
</dbReference>
<name>A0A0C2DWH4_9BACT</name>
<dbReference type="GO" id="GO:0005737">
    <property type="term" value="C:cytoplasm"/>
    <property type="evidence" value="ECO:0007669"/>
    <property type="project" value="UniProtKB-SubCell"/>
</dbReference>
<dbReference type="SUPFAM" id="SSF118352">
    <property type="entry name" value="HSP33 redox switch-like"/>
    <property type="match status" value="1"/>
</dbReference>
<dbReference type="NCBIfam" id="NF001033">
    <property type="entry name" value="PRK00114.1"/>
    <property type="match status" value="1"/>
</dbReference>
<keyword evidence="5 6" id="KW-0676">Redox-active center</keyword>